<evidence type="ECO:0000256" key="1">
    <source>
        <dbReference type="ARBA" id="ARBA00004180"/>
    </source>
</evidence>
<dbReference type="EMBL" id="GL988041">
    <property type="protein sequence ID" value="EGS20387.1"/>
    <property type="molecule type" value="Genomic_DNA"/>
</dbReference>
<evidence type="ECO:0000256" key="5">
    <source>
        <dbReference type="ARBA" id="ARBA00023121"/>
    </source>
</evidence>
<dbReference type="SUPFAM" id="SSF64268">
    <property type="entry name" value="PX domain"/>
    <property type="match status" value="1"/>
</dbReference>
<evidence type="ECO:0000256" key="3">
    <source>
        <dbReference type="ARBA" id="ARBA00022448"/>
    </source>
</evidence>
<evidence type="ECO:0000256" key="4">
    <source>
        <dbReference type="ARBA" id="ARBA00022927"/>
    </source>
</evidence>
<dbReference type="OMA" id="QASVRSW"/>
<evidence type="ECO:0000256" key="8">
    <source>
        <dbReference type="SAM" id="MobiDB-lite"/>
    </source>
</evidence>
<dbReference type="InterPro" id="IPR001683">
    <property type="entry name" value="PX_dom"/>
</dbReference>
<dbReference type="RefSeq" id="XP_006692683.1">
    <property type="nucleotide sequence ID" value="XM_006692620.1"/>
</dbReference>
<feature type="region of interest" description="Disordered" evidence="8">
    <location>
        <begin position="271"/>
        <end position="299"/>
    </location>
</feature>
<dbReference type="PANTHER" id="PTHR15813">
    <property type="entry name" value="SORTING NEXIN-22 AND 24"/>
    <property type="match status" value="1"/>
</dbReference>
<keyword evidence="3" id="KW-0813">Transport</keyword>
<dbReference type="Proteomes" id="UP000008066">
    <property type="component" value="Unassembled WGS sequence"/>
</dbReference>
<dbReference type="InterPro" id="IPR036871">
    <property type="entry name" value="PX_dom_sf"/>
</dbReference>
<name>G0S411_CHATD</name>
<proteinExistence type="inferred from homology"/>
<sequence length="371" mass="41698">MMQEPPPEISIPSTSVVTDPANPNKPYTLYNITLALPMRTYVIQKRYSEFATLHQQLTALVGTPPPAPLPAKSWFRSTVNSPELTEQRRQGLEKYLRAIAEPPDRRWRDTAVWRAFLNLPAAPSSMSVRSLDGGARGFGSMRGISGEEDFLMASRDPGSWQDVMERMKKALRDARAAVDRRDNLTDNTERIRATNEAVEALSKAGKLAEALGEGLKTLKEEGRIGPGEWRTRLDELNNAKHRRDELNQLVSRAGRSGHPTDKQRTAIFDNIPAPAPRKQGRVLGAPRQETDETRERDNRGVLQLNQQKLDEQEEYVKDIGVHVRRLRHLGTEIYNAIEQSKDDLDTLDQGLTRLGNGLDKAKALEKKVSGR</sequence>
<dbReference type="HOGENOM" id="CLU_033748_2_0_1"/>
<dbReference type="OrthoDB" id="428895at2759"/>
<gene>
    <name evidence="10" type="ORF">CTHT_0022160</name>
</gene>
<dbReference type="GO" id="GO:0015031">
    <property type="term" value="P:protein transport"/>
    <property type="evidence" value="ECO:0007669"/>
    <property type="project" value="UniProtKB-KW"/>
</dbReference>
<feature type="compositionally biased region" description="Basic and acidic residues" evidence="8">
    <location>
        <begin position="288"/>
        <end position="299"/>
    </location>
</feature>
<reference evidence="10 11" key="1">
    <citation type="journal article" date="2011" name="Cell">
        <title>Insight into structure and assembly of the nuclear pore complex by utilizing the genome of a eukaryotic thermophile.</title>
        <authorList>
            <person name="Amlacher S."/>
            <person name="Sarges P."/>
            <person name="Flemming D."/>
            <person name="van Noort V."/>
            <person name="Kunze R."/>
            <person name="Devos D.P."/>
            <person name="Arumugam M."/>
            <person name="Bork P."/>
            <person name="Hurt E."/>
        </authorList>
    </citation>
    <scope>NUCLEOTIDE SEQUENCE [LARGE SCALE GENOMIC DNA]</scope>
    <source>
        <strain evidence="11">DSM 1495 / CBS 144.50 / IMI 039719</strain>
    </source>
</reference>
<organism evidence="11">
    <name type="scientific">Chaetomium thermophilum (strain DSM 1495 / CBS 144.50 / IMI 039719)</name>
    <name type="common">Thermochaetoides thermophila</name>
    <dbReference type="NCBI Taxonomy" id="759272"/>
    <lineage>
        <taxon>Eukaryota</taxon>
        <taxon>Fungi</taxon>
        <taxon>Dikarya</taxon>
        <taxon>Ascomycota</taxon>
        <taxon>Pezizomycotina</taxon>
        <taxon>Sordariomycetes</taxon>
        <taxon>Sordariomycetidae</taxon>
        <taxon>Sordariales</taxon>
        <taxon>Chaetomiaceae</taxon>
        <taxon>Thermochaetoides</taxon>
    </lineage>
</organism>
<dbReference type="PANTHER" id="PTHR15813:SF9">
    <property type="entry name" value="PX DOMAIN-CONTAINING PROTEIN"/>
    <property type="match status" value="1"/>
</dbReference>
<comment type="subcellular location">
    <subcellularLocation>
        <location evidence="1">Cytoplasmic vesicle membrane</location>
        <topology evidence="1">Peripheral membrane protein</topology>
        <orientation evidence="1">Cytoplasmic side</orientation>
    </subcellularLocation>
</comment>
<dbReference type="eggNOG" id="ENOG502RXJQ">
    <property type="taxonomic scope" value="Eukaryota"/>
</dbReference>
<keyword evidence="6" id="KW-0472">Membrane</keyword>
<evidence type="ECO:0000256" key="6">
    <source>
        <dbReference type="ARBA" id="ARBA00023136"/>
    </source>
</evidence>
<dbReference type="InterPro" id="IPR052467">
    <property type="entry name" value="Sorting_nexin_PX-domain"/>
</dbReference>
<feature type="domain" description="PX" evidence="9">
    <location>
        <begin position="8"/>
        <end position="123"/>
    </location>
</feature>
<evidence type="ECO:0000259" key="9">
    <source>
        <dbReference type="PROSITE" id="PS50195"/>
    </source>
</evidence>
<protein>
    <submittedName>
        <fullName evidence="10">Putative phosphoinositide binding protein</fullName>
    </submittedName>
</protein>
<comment type="similarity">
    <text evidence="2">Belongs to the sorting nexin family.</text>
</comment>
<dbReference type="AlphaFoldDB" id="G0S411"/>
<evidence type="ECO:0000313" key="11">
    <source>
        <dbReference type="Proteomes" id="UP000008066"/>
    </source>
</evidence>
<keyword evidence="11" id="KW-1185">Reference proteome</keyword>
<dbReference type="KEGG" id="cthr:CTHT_0022160"/>
<keyword evidence="7" id="KW-0968">Cytoplasmic vesicle</keyword>
<dbReference type="Pfam" id="PF00787">
    <property type="entry name" value="PX"/>
    <property type="match status" value="1"/>
</dbReference>
<evidence type="ECO:0000313" key="10">
    <source>
        <dbReference type="EMBL" id="EGS20387.1"/>
    </source>
</evidence>
<accession>G0S411</accession>
<dbReference type="Gene3D" id="3.30.1520.10">
    <property type="entry name" value="Phox-like domain"/>
    <property type="match status" value="1"/>
</dbReference>
<dbReference type="GO" id="GO:1901981">
    <property type="term" value="F:phosphatidylinositol phosphate binding"/>
    <property type="evidence" value="ECO:0007669"/>
    <property type="project" value="TreeGrafter"/>
</dbReference>
<dbReference type="STRING" id="759272.G0S411"/>
<dbReference type="PROSITE" id="PS50195">
    <property type="entry name" value="PX"/>
    <property type="match status" value="1"/>
</dbReference>
<dbReference type="CDD" id="cd06897">
    <property type="entry name" value="PX_SNARE"/>
    <property type="match status" value="1"/>
</dbReference>
<dbReference type="SUPFAM" id="SSF58038">
    <property type="entry name" value="SNARE fusion complex"/>
    <property type="match status" value="1"/>
</dbReference>
<evidence type="ECO:0000256" key="2">
    <source>
        <dbReference type="ARBA" id="ARBA00010883"/>
    </source>
</evidence>
<dbReference type="GO" id="GO:0030659">
    <property type="term" value="C:cytoplasmic vesicle membrane"/>
    <property type="evidence" value="ECO:0007669"/>
    <property type="project" value="UniProtKB-SubCell"/>
</dbReference>
<keyword evidence="5" id="KW-0446">Lipid-binding</keyword>
<dbReference type="SMART" id="SM00312">
    <property type="entry name" value="PX"/>
    <property type="match status" value="1"/>
</dbReference>
<dbReference type="GeneID" id="18256254"/>
<keyword evidence="4" id="KW-0653">Protein transport</keyword>
<evidence type="ECO:0000256" key="7">
    <source>
        <dbReference type="ARBA" id="ARBA00023329"/>
    </source>
</evidence>